<dbReference type="GO" id="GO:0008664">
    <property type="term" value="F:RNA 2',3'-cyclic 3'-phosphodiesterase activity"/>
    <property type="evidence" value="ECO:0007669"/>
    <property type="project" value="UniProtKB-EC"/>
</dbReference>
<gene>
    <name evidence="3" type="ORF">Pflav_075500</name>
</gene>
<comment type="function">
    <text evidence="2">Hydrolyzes RNA 2',3'-cyclic phosphodiester to an RNA 2'-phosphomonoester.</text>
</comment>
<evidence type="ECO:0000313" key="4">
    <source>
        <dbReference type="Proteomes" id="UP000502508"/>
    </source>
</evidence>
<protein>
    <recommendedName>
        <fullName evidence="2">RNA 2',3'-cyclic phosphodiesterase</fullName>
        <shortName evidence="2">RNA 2',3'-CPDase</shortName>
        <ecNumber evidence="2">3.1.4.58</ecNumber>
    </recommendedName>
</protein>
<accession>A0A6F8Y506</accession>
<dbReference type="InterPro" id="IPR009097">
    <property type="entry name" value="Cyclic_Pdiesterase"/>
</dbReference>
<dbReference type="PANTHER" id="PTHR35561:SF1">
    <property type="entry name" value="RNA 2',3'-CYCLIC PHOSPHODIESTERASE"/>
    <property type="match status" value="1"/>
</dbReference>
<feature type="active site" description="Proton acceptor" evidence="2">
    <location>
        <position position="131"/>
    </location>
</feature>
<proteinExistence type="inferred from homology"/>
<dbReference type="GO" id="GO:0004113">
    <property type="term" value="F:2',3'-cyclic-nucleotide 3'-phosphodiesterase activity"/>
    <property type="evidence" value="ECO:0007669"/>
    <property type="project" value="InterPro"/>
</dbReference>
<organism evidence="3 4">
    <name type="scientific">Phytohabitans flavus</name>
    <dbReference type="NCBI Taxonomy" id="1076124"/>
    <lineage>
        <taxon>Bacteria</taxon>
        <taxon>Bacillati</taxon>
        <taxon>Actinomycetota</taxon>
        <taxon>Actinomycetes</taxon>
        <taxon>Micromonosporales</taxon>
        <taxon>Micromonosporaceae</taxon>
    </lineage>
</organism>
<evidence type="ECO:0000313" key="3">
    <source>
        <dbReference type="EMBL" id="BCB81140.1"/>
    </source>
</evidence>
<evidence type="ECO:0000256" key="2">
    <source>
        <dbReference type="HAMAP-Rule" id="MF_01940"/>
    </source>
</evidence>
<keyword evidence="4" id="KW-1185">Reference proteome</keyword>
<dbReference type="EC" id="3.1.4.58" evidence="2"/>
<sequence length="187" mass="20841">MRLFVAVYPPEPVVHDFATCVERLRVSQAMRDGINTRVASRDNWHVTLAFLGDVPDDRGDDAAKAIERAAVLAEPFEVRLTGGGRFGRGRFTILWVGVGGEVAALGGLSREVRRELKRARLAYDPKPLRPHLTVARPGDRLDRVEVDADRATLDEYESPPWTVAEVVLMRSHPGPHPTYDRLGAWPL</sequence>
<comment type="similarity">
    <text evidence="2">Belongs to the 2H phosphoesterase superfamily. ThpR family.</text>
</comment>
<keyword evidence="1 2" id="KW-0378">Hydrolase</keyword>
<dbReference type="Proteomes" id="UP000502508">
    <property type="component" value="Chromosome"/>
</dbReference>
<dbReference type="KEGG" id="pfla:Pflav_075500"/>
<feature type="active site" description="Proton donor" evidence="2">
    <location>
        <position position="45"/>
    </location>
</feature>
<comment type="catalytic activity">
    <reaction evidence="2">
        <text>a 3'-end 2',3'-cyclophospho-ribonucleotide-RNA + H2O = a 3'-end 2'-phospho-ribonucleotide-RNA + H(+)</text>
        <dbReference type="Rhea" id="RHEA:11828"/>
        <dbReference type="Rhea" id="RHEA-COMP:10464"/>
        <dbReference type="Rhea" id="RHEA-COMP:17353"/>
        <dbReference type="ChEBI" id="CHEBI:15377"/>
        <dbReference type="ChEBI" id="CHEBI:15378"/>
        <dbReference type="ChEBI" id="CHEBI:83064"/>
        <dbReference type="ChEBI" id="CHEBI:173113"/>
        <dbReference type="EC" id="3.1.4.58"/>
    </reaction>
</comment>
<dbReference type="InterPro" id="IPR004175">
    <property type="entry name" value="RNA_CPDase"/>
</dbReference>
<dbReference type="AlphaFoldDB" id="A0A6F8Y506"/>
<dbReference type="PANTHER" id="PTHR35561">
    <property type="entry name" value="RNA 2',3'-CYCLIC PHOSPHODIESTERASE"/>
    <property type="match status" value="1"/>
</dbReference>
<dbReference type="Pfam" id="PF13563">
    <property type="entry name" value="2_5_RNA_ligase2"/>
    <property type="match status" value="1"/>
</dbReference>
<feature type="short sequence motif" description="HXTX 2" evidence="2">
    <location>
        <begin position="131"/>
        <end position="134"/>
    </location>
</feature>
<dbReference type="Gene3D" id="3.90.1140.10">
    <property type="entry name" value="Cyclic phosphodiesterase"/>
    <property type="match status" value="1"/>
</dbReference>
<evidence type="ECO:0000256" key="1">
    <source>
        <dbReference type="ARBA" id="ARBA00022801"/>
    </source>
</evidence>
<dbReference type="HAMAP" id="MF_01940">
    <property type="entry name" value="RNA_CPDase"/>
    <property type="match status" value="1"/>
</dbReference>
<name>A0A6F8Y506_9ACTN</name>
<reference evidence="3 4" key="1">
    <citation type="submission" date="2020-03" db="EMBL/GenBank/DDBJ databases">
        <title>Whole genome shotgun sequence of Phytohabitans flavus NBRC 107702.</title>
        <authorList>
            <person name="Komaki H."/>
            <person name="Tamura T."/>
        </authorList>
    </citation>
    <scope>NUCLEOTIDE SEQUENCE [LARGE SCALE GENOMIC DNA]</scope>
    <source>
        <strain evidence="3 4">NBRC 107702</strain>
    </source>
</reference>
<dbReference type="EMBL" id="AP022870">
    <property type="protein sequence ID" value="BCB81140.1"/>
    <property type="molecule type" value="Genomic_DNA"/>
</dbReference>
<dbReference type="RefSeq" id="WP_173041095.1">
    <property type="nucleotide sequence ID" value="NZ_AP022870.1"/>
</dbReference>
<dbReference type="NCBIfam" id="TIGR02258">
    <property type="entry name" value="2_5_ligase"/>
    <property type="match status" value="1"/>
</dbReference>
<feature type="short sequence motif" description="HXTX 1" evidence="2">
    <location>
        <begin position="45"/>
        <end position="48"/>
    </location>
</feature>
<reference evidence="3 4" key="2">
    <citation type="submission" date="2020-03" db="EMBL/GenBank/DDBJ databases">
        <authorList>
            <person name="Ichikawa N."/>
            <person name="Kimura A."/>
            <person name="Kitahashi Y."/>
            <person name="Uohara A."/>
        </authorList>
    </citation>
    <scope>NUCLEOTIDE SEQUENCE [LARGE SCALE GENOMIC DNA]</scope>
    <source>
        <strain evidence="3 4">NBRC 107702</strain>
    </source>
</reference>
<dbReference type="SUPFAM" id="SSF55144">
    <property type="entry name" value="LigT-like"/>
    <property type="match status" value="1"/>
</dbReference>